<evidence type="ECO:0000313" key="3">
    <source>
        <dbReference type="Proteomes" id="UP000248688"/>
    </source>
</evidence>
<name>A0A2Z4ILL2_9BACT</name>
<evidence type="ECO:0000313" key="2">
    <source>
        <dbReference type="EMBL" id="AWW31825.1"/>
    </source>
</evidence>
<evidence type="ECO:0000259" key="1">
    <source>
        <dbReference type="Pfam" id="PF18998"/>
    </source>
</evidence>
<dbReference type="KEGG" id="est:DN752_17745"/>
<keyword evidence="3" id="KW-1185">Reference proteome</keyword>
<dbReference type="Proteomes" id="UP000248688">
    <property type="component" value="Chromosome"/>
</dbReference>
<dbReference type="RefSeq" id="WP_112785198.1">
    <property type="nucleotide sequence ID" value="NZ_CP030041.1"/>
</dbReference>
<dbReference type="OrthoDB" id="1287238at2"/>
<accession>A0A2Z4ILL2</accession>
<feature type="domain" description="Bacterial repeat" evidence="1">
    <location>
        <begin position="99"/>
        <end position="171"/>
    </location>
</feature>
<protein>
    <recommendedName>
        <fullName evidence="1">Bacterial repeat domain-containing protein</fullName>
    </recommendedName>
</protein>
<dbReference type="InterPro" id="IPR044060">
    <property type="entry name" value="Bacterial_rp_domain"/>
</dbReference>
<dbReference type="EMBL" id="CP030041">
    <property type="protein sequence ID" value="AWW31825.1"/>
    <property type="molecule type" value="Genomic_DNA"/>
</dbReference>
<dbReference type="AlphaFoldDB" id="A0A2Z4ILL2"/>
<sequence length="909" mass="102705">MAGICHQWTIPQGEVSQYLVNYTPVDGALTNVSMTELEAYDNGDGTNTIYLCSETAPTFEDANNPGQTVSFPYTVTSGGSCTDHTMCNPNSPPLELSLTVIASPSEGGSAVDETGEYIHEENDIVPLLATANEGYQFVNWTIDEIEVSDQASFDFVMPDSDTFITANFEEEAPPPDPDPDPKPTEPGVPVAYLPLELRVAGKSIPIDQLTRKRITGIFTSDLVGDYSYPITIPLDQALMTALGLPNDPQTAWDFSVPFDAELWKSGNRIYKGKLEILEANDDTIEAVFALNSGFFVSAFAETKLGDCYEDEDIITLNEPEETFKIFSMFLSGFSTAERVDTTVNGTTKQWNRADYDISGEVQAGQEDQYYNHVQEQLSIFYQDVLDWLHSLGIPMETSVVYSNDEIGRGSYIKVIEQSTALTISVSGFTTRRGEWIEFNNRNLRVGEDDDIRLDMSNFDNFDPSKRIAFPQLYNRELYEGNNAVFDGQVNRYDPNGYLHITNSVFSTWEDATNWEHTAIPFLYLTEVVKKVFAKAGIVASGEFFEEDMVKHMLLYNNRTLDFVEVKSTSTGNRVSRITGNLYNPDIDNPNYSYRNVLDLAIKVKNHLPDVSCPEFLKGLKNFFGLKYDFNPLQNRVDIRFIRNIIRSRDVLDLTKQAHRVYTLKHAQENGFSFSYDNPDPLFADGLNNQPPEAPDYTVQKYTDMTALNPELEEIALVQSLGAYFRFEKAKDESPAWELYAFVMQDEEASEFKIDKPLTLYSLKDAWVDGKKLPAIEMTANNPEAGIENKEIGLRIFGFYGQQTAANGDPYSFASANHYKADETVNANQYDLNIRSEHMGFWWKDLETIQGKPRIYESVLLLSDADMINLSKTSLIRIRNIVYLIDEIEEAITRDEQTLAKVKMYKVKTK</sequence>
<proteinExistence type="predicted"/>
<reference evidence="2 3" key="1">
    <citation type="submission" date="2018-06" db="EMBL/GenBank/DDBJ databases">
        <title>Echinicola strongylocentroti sp. nov., isolated from a sea urchin Strongylocentrotus intermedius.</title>
        <authorList>
            <person name="Bae S.S."/>
        </authorList>
    </citation>
    <scope>NUCLEOTIDE SEQUENCE [LARGE SCALE GENOMIC DNA]</scope>
    <source>
        <strain evidence="2 3">MEBiC08714</strain>
    </source>
</reference>
<gene>
    <name evidence="2" type="ORF">DN752_17745</name>
</gene>
<organism evidence="2 3">
    <name type="scientific">Echinicola strongylocentroti</name>
    <dbReference type="NCBI Taxonomy" id="1795355"/>
    <lineage>
        <taxon>Bacteria</taxon>
        <taxon>Pseudomonadati</taxon>
        <taxon>Bacteroidota</taxon>
        <taxon>Cytophagia</taxon>
        <taxon>Cytophagales</taxon>
        <taxon>Cyclobacteriaceae</taxon>
        <taxon>Echinicola</taxon>
    </lineage>
</organism>
<dbReference type="Pfam" id="PF18998">
    <property type="entry name" value="Flg_new_2"/>
    <property type="match status" value="1"/>
</dbReference>